<dbReference type="PANTHER" id="PTHR33693">
    <property type="entry name" value="TYPE-5 URACIL-DNA GLYCOSYLASE"/>
    <property type="match status" value="1"/>
</dbReference>
<keyword evidence="5" id="KW-0408">Iron</keyword>
<dbReference type="CDD" id="cd10031">
    <property type="entry name" value="UDG-F5_TTUDGB_like"/>
    <property type="match status" value="1"/>
</dbReference>
<dbReference type="SMART" id="SM00987">
    <property type="entry name" value="UreE_C"/>
    <property type="match status" value="1"/>
</dbReference>
<dbReference type="Pfam" id="PF03167">
    <property type="entry name" value="UDG"/>
    <property type="match status" value="1"/>
</dbReference>
<keyword evidence="1" id="KW-0004">4Fe-4S</keyword>
<evidence type="ECO:0000256" key="9">
    <source>
        <dbReference type="ARBA" id="ARBA00023887"/>
    </source>
</evidence>
<dbReference type="RefSeq" id="WP_313832836.1">
    <property type="nucleotide sequence ID" value="NZ_JAQOUE010000001.1"/>
</dbReference>
<keyword evidence="12" id="KW-1185">Reference proteome</keyword>
<keyword evidence="7" id="KW-0234">DNA repair</keyword>
<feature type="domain" description="Uracil-DNA glycosylase-like" evidence="10">
    <location>
        <begin position="46"/>
        <end position="218"/>
    </location>
</feature>
<keyword evidence="2" id="KW-0479">Metal-binding</keyword>
<comment type="caution">
    <text evidence="11">The sequence shown here is derived from an EMBL/GenBank/DDBJ whole genome shotgun (WGS) entry which is preliminary data.</text>
</comment>
<keyword evidence="4" id="KW-0378">Hydrolase</keyword>
<evidence type="ECO:0000313" key="12">
    <source>
        <dbReference type="Proteomes" id="UP001250932"/>
    </source>
</evidence>
<evidence type="ECO:0000256" key="5">
    <source>
        <dbReference type="ARBA" id="ARBA00023004"/>
    </source>
</evidence>
<dbReference type="InterPro" id="IPR005122">
    <property type="entry name" value="Uracil-DNA_glycosylase-like"/>
</dbReference>
<evidence type="ECO:0000256" key="1">
    <source>
        <dbReference type="ARBA" id="ARBA00022485"/>
    </source>
</evidence>
<name>A0ABU3K7U1_9BACT</name>
<dbReference type="InterPro" id="IPR044147">
    <property type="entry name" value="UdgB-like"/>
</dbReference>
<evidence type="ECO:0000256" key="3">
    <source>
        <dbReference type="ARBA" id="ARBA00022763"/>
    </source>
</evidence>
<keyword evidence="3" id="KW-0227">DNA damage</keyword>
<dbReference type="PANTHER" id="PTHR33693:SF3">
    <property type="entry name" value="TYPE-5 URACIL-DNA GLYCOSYLASE"/>
    <property type="match status" value="1"/>
</dbReference>
<proteinExistence type="inferred from homology"/>
<evidence type="ECO:0000256" key="8">
    <source>
        <dbReference type="ARBA" id="ARBA00023779"/>
    </source>
</evidence>
<dbReference type="InterPro" id="IPR051536">
    <property type="entry name" value="UDG_Type-4/5"/>
</dbReference>
<dbReference type="InterPro" id="IPR036895">
    <property type="entry name" value="Uracil-DNA_glycosylase-like_sf"/>
</dbReference>
<reference evidence="11 12" key="1">
    <citation type="journal article" date="2023" name="ISME J.">
        <title>Cultivation and genomic characterization of novel and ubiquitous marine nitrite-oxidizing bacteria from the Nitrospirales.</title>
        <authorList>
            <person name="Mueller A.J."/>
            <person name="Daebeler A."/>
            <person name="Herbold C.W."/>
            <person name="Kirkegaard R.H."/>
            <person name="Daims H."/>
        </authorList>
    </citation>
    <scope>NUCLEOTIDE SEQUENCE [LARGE SCALE GENOMIC DNA]</scope>
    <source>
        <strain evidence="11 12">EB</strain>
    </source>
</reference>
<sequence>MSGLQVLHQTITDCTLCPRLTTYRRRIAQTKVKRFQEWEYWGRPIPGFGDPKAQLFVLGLAPAAHGGNRTGRVFTGDRSGDWLYEALHQFGFSTQAEATHRGDGLKLHNCYVGVALRCAPPDNKPTKEEFNTCRPYLQEELRLLPNITVVVALGKIAFDEYLKASQALGHSLRKPLPKFGHGSVHSTPWGVTLLGSYHPSQQNTFTGRLTRPMFHGVFHHAKKLIDP</sequence>
<comment type="similarity">
    <text evidence="8">Belongs to the uracil-DNA glycosylase (UDG) superfamily. Type 5 (UDGb) family.</text>
</comment>
<evidence type="ECO:0000256" key="7">
    <source>
        <dbReference type="ARBA" id="ARBA00023204"/>
    </source>
</evidence>
<evidence type="ECO:0000256" key="6">
    <source>
        <dbReference type="ARBA" id="ARBA00023014"/>
    </source>
</evidence>
<dbReference type="EMBL" id="JAQOUE010000001">
    <property type="protein sequence ID" value="MDT7042427.1"/>
    <property type="molecule type" value="Genomic_DNA"/>
</dbReference>
<accession>A0ABU3K7U1</accession>
<evidence type="ECO:0000256" key="4">
    <source>
        <dbReference type="ARBA" id="ARBA00022801"/>
    </source>
</evidence>
<dbReference type="SUPFAM" id="SSF52141">
    <property type="entry name" value="Uracil-DNA glycosylase-like"/>
    <property type="match status" value="1"/>
</dbReference>
<protein>
    <recommendedName>
        <fullName evidence="9">Type-5 uracil-DNA glycosylase</fullName>
    </recommendedName>
</protein>
<evidence type="ECO:0000313" key="11">
    <source>
        <dbReference type="EMBL" id="MDT7042427.1"/>
    </source>
</evidence>
<evidence type="ECO:0000256" key="2">
    <source>
        <dbReference type="ARBA" id="ARBA00022723"/>
    </source>
</evidence>
<keyword evidence="6" id="KW-0411">Iron-sulfur</keyword>
<dbReference type="Proteomes" id="UP001250932">
    <property type="component" value="Unassembled WGS sequence"/>
</dbReference>
<dbReference type="Gene3D" id="3.40.470.10">
    <property type="entry name" value="Uracil-DNA glycosylase-like domain"/>
    <property type="match status" value="1"/>
</dbReference>
<gene>
    <name evidence="11" type="ORF">PPG34_08685</name>
</gene>
<organism evidence="11 12">
    <name type="scientific">Candidatus Nitronereus thalassa</name>
    <dbReference type="NCBI Taxonomy" id="3020898"/>
    <lineage>
        <taxon>Bacteria</taxon>
        <taxon>Pseudomonadati</taxon>
        <taxon>Nitrospirota</taxon>
        <taxon>Nitrospiria</taxon>
        <taxon>Nitrospirales</taxon>
        <taxon>Nitrospiraceae</taxon>
        <taxon>Candidatus Nitronereus</taxon>
    </lineage>
</organism>
<evidence type="ECO:0000259" key="10">
    <source>
        <dbReference type="SMART" id="SM00986"/>
    </source>
</evidence>
<dbReference type="SMART" id="SM00986">
    <property type="entry name" value="UDG"/>
    <property type="match status" value="1"/>
</dbReference>